<evidence type="ECO:0000256" key="1">
    <source>
        <dbReference type="ARBA" id="ARBA00010923"/>
    </source>
</evidence>
<dbReference type="EMBL" id="JACRYT010000003">
    <property type="protein sequence ID" value="MBC6679247.1"/>
    <property type="molecule type" value="Genomic_DNA"/>
</dbReference>
<dbReference type="RefSeq" id="WP_187302347.1">
    <property type="nucleotide sequence ID" value="NZ_JACRYT010000003.1"/>
</dbReference>
<dbReference type="AlphaFoldDB" id="A0A923NL70"/>
<comment type="caution">
    <text evidence="5">The sequence shown here is derived from an EMBL/GenBank/DDBJ whole genome shotgun (WGS) entry which is preliminary data.</text>
</comment>
<keyword evidence="5" id="KW-0540">Nuclease</keyword>
<dbReference type="SUPFAM" id="SSF116734">
    <property type="entry name" value="DNA methylase specificity domain"/>
    <property type="match status" value="2"/>
</dbReference>
<dbReference type="GO" id="GO:0003677">
    <property type="term" value="F:DNA binding"/>
    <property type="evidence" value="ECO:0007669"/>
    <property type="project" value="UniProtKB-KW"/>
</dbReference>
<sequence length="343" mass="39393">MRVKLGEVCEKKTSRYAQKDLVEVDGIYPVYGASGLIKYIDRYDQENEYVAVVKDGAGVGRTMLLPAQSSVIGTLQYILPKTGVCSKYLYYAIKNMHLEKYYTGATVPHIYFKDYQNEEFNLPDENHQREVICVLDILENLISCKAEQIQRLDELIKARFIEMFGVYPDNPMGWEICTIRDIVKDVRYGSSRPAVDGGRYPYLRMNNITYGGELDLSDTKRIDIPDNELDKCAVRRGDVLFNRTNSKELVGKTCVYDRDEMMVLAGFVIRVRVTERVLPEFLSAFLNTDFSKQMLLGMCKTAIGQANINAQEMQNISLYLPPIELQQQFVQFKEQVDKSKVMH</sequence>
<evidence type="ECO:0000256" key="3">
    <source>
        <dbReference type="ARBA" id="ARBA00023125"/>
    </source>
</evidence>
<organism evidence="5 6">
    <name type="scientific">Zhenpiania hominis</name>
    <dbReference type="NCBI Taxonomy" id="2763644"/>
    <lineage>
        <taxon>Bacteria</taxon>
        <taxon>Bacillati</taxon>
        <taxon>Bacillota</taxon>
        <taxon>Clostridia</taxon>
        <taxon>Peptostreptococcales</taxon>
        <taxon>Anaerovoracaceae</taxon>
        <taxon>Zhenpiania</taxon>
    </lineage>
</organism>
<dbReference type="InterPro" id="IPR044946">
    <property type="entry name" value="Restrct_endonuc_typeI_TRD_sf"/>
</dbReference>
<dbReference type="PANTHER" id="PTHR30408">
    <property type="entry name" value="TYPE-1 RESTRICTION ENZYME ECOKI SPECIFICITY PROTEIN"/>
    <property type="match status" value="1"/>
</dbReference>
<feature type="domain" description="Type I restriction modification DNA specificity" evidence="4">
    <location>
        <begin position="172"/>
        <end position="338"/>
    </location>
</feature>
<evidence type="ECO:0000259" key="4">
    <source>
        <dbReference type="Pfam" id="PF01420"/>
    </source>
</evidence>
<dbReference type="Pfam" id="PF01420">
    <property type="entry name" value="Methylase_S"/>
    <property type="match status" value="2"/>
</dbReference>
<dbReference type="InterPro" id="IPR000055">
    <property type="entry name" value="Restrct_endonuc_typeI_TRD"/>
</dbReference>
<dbReference type="GO" id="GO:0009307">
    <property type="term" value="P:DNA restriction-modification system"/>
    <property type="evidence" value="ECO:0007669"/>
    <property type="project" value="UniProtKB-KW"/>
</dbReference>
<keyword evidence="2" id="KW-0680">Restriction system</keyword>
<dbReference type="Proteomes" id="UP000602647">
    <property type="component" value="Unassembled WGS sequence"/>
</dbReference>
<protein>
    <submittedName>
        <fullName evidence="5">Restriction endonuclease subunit S</fullName>
    </submittedName>
</protein>
<evidence type="ECO:0000313" key="5">
    <source>
        <dbReference type="EMBL" id="MBC6679247.1"/>
    </source>
</evidence>
<dbReference type="Gene3D" id="3.90.220.20">
    <property type="entry name" value="DNA methylase specificity domains"/>
    <property type="match status" value="2"/>
</dbReference>
<proteinExistence type="inferred from homology"/>
<keyword evidence="5" id="KW-0378">Hydrolase</keyword>
<keyword evidence="3" id="KW-0238">DNA-binding</keyword>
<name>A0A923NL70_9FIRM</name>
<keyword evidence="6" id="KW-1185">Reference proteome</keyword>
<comment type="similarity">
    <text evidence="1">Belongs to the type-I restriction system S methylase family.</text>
</comment>
<gene>
    <name evidence="5" type="ORF">H9L42_05325</name>
</gene>
<evidence type="ECO:0000256" key="2">
    <source>
        <dbReference type="ARBA" id="ARBA00022747"/>
    </source>
</evidence>
<feature type="domain" description="Type I restriction modification DNA specificity" evidence="4">
    <location>
        <begin position="3"/>
        <end position="152"/>
    </location>
</feature>
<accession>A0A923NL70</accession>
<reference evidence="5" key="1">
    <citation type="submission" date="2020-08" db="EMBL/GenBank/DDBJ databases">
        <title>Genome public.</title>
        <authorList>
            <person name="Liu C."/>
            <person name="Sun Q."/>
        </authorList>
    </citation>
    <scope>NUCLEOTIDE SEQUENCE</scope>
    <source>
        <strain evidence="5">BX12</strain>
    </source>
</reference>
<dbReference type="InterPro" id="IPR052021">
    <property type="entry name" value="Type-I_RS_S_subunit"/>
</dbReference>
<keyword evidence="5" id="KW-0255">Endonuclease</keyword>
<dbReference type="GO" id="GO:0004519">
    <property type="term" value="F:endonuclease activity"/>
    <property type="evidence" value="ECO:0007669"/>
    <property type="project" value="UniProtKB-KW"/>
</dbReference>
<evidence type="ECO:0000313" key="6">
    <source>
        <dbReference type="Proteomes" id="UP000602647"/>
    </source>
</evidence>
<dbReference type="PANTHER" id="PTHR30408:SF12">
    <property type="entry name" value="TYPE I RESTRICTION ENZYME MJAVIII SPECIFICITY SUBUNIT"/>
    <property type="match status" value="1"/>
</dbReference>
<dbReference type="CDD" id="cd17524">
    <property type="entry name" value="RMtype1_S_EcoUTORF5051P-TRD2-CR2_like"/>
    <property type="match status" value="1"/>
</dbReference>